<proteinExistence type="predicted"/>
<accession>A0A7S9HD39</accession>
<dbReference type="RefSeq" id="WP_195810998.1">
    <property type="nucleotide sequence ID" value="NZ_CP064795.1"/>
</dbReference>
<dbReference type="Gene3D" id="3.40.190.10">
    <property type="entry name" value="Periplasmic binding protein-like II"/>
    <property type="match status" value="4"/>
</dbReference>
<evidence type="ECO:0000259" key="2">
    <source>
        <dbReference type="SMART" id="SM00062"/>
    </source>
</evidence>
<reference evidence="3 4" key="1">
    <citation type="submission" date="2020-11" db="EMBL/GenBank/DDBJ databases">
        <title>Complete genome sequence for Salinimonas sp. strain G2-b.</title>
        <authorList>
            <person name="Park S.-J."/>
        </authorList>
    </citation>
    <scope>NUCLEOTIDE SEQUENCE [LARGE SCALE GENOMIC DNA]</scope>
    <source>
        <strain evidence="3 4">G2-b</strain>
    </source>
</reference>
<dbReference type="EMBL" id="CP064795">
    <property type="protein sequence ID" value="QPG05916.1"/>
    <property type="molecule type" value="Genomic_DNA"/>
</dbReference>
<keyword evidence="4" id="KW-1185">Reference proteome</keyword>
<keyword evidence="1" id="KW-0732">Signal</keyword>
<dbReference type="Proteomes" id="UP000595095">
    <property type="component" value="Chromosome"/>
</dbReference>
<feature type="domain" description="Solute-binding protein family 3/N-terminal" evidence="2">
    <location>
        <begin position="276"/>
        <end position="499"/>
    </location>
</feature>
<feature type="signal peptide" evidence="1">
    <location>
        <begin position="1"/>
        <end position="23"/>
    </location>
</feature>
<sequence length="523" mass="58167">MNTRWLSVLCVLWLAAYGQPVAAKTLTIYTSPTPVLSDASGSPDNPGFAVELVQGIISTAGFEHRLINQPGARTLRDTQHKALALSGLIARTPEREDAFYWITPVLENQVVLYALKNSILTSTAPGSTKDFDNIAVVRNDFRARRARSLNPASVVELNNWKQAVSAVLKGRVQSVLYSPAGLSSQCQQHQLACEELVPVAQLPSYYLYLAMAKVPKNAALLPVLKQAAQDYKESPAYQQLMYRAKVAFAQHGVTSVISDKLLTLGNVQIPVQGMPNLWVLADQLPYFVQSQGNKQLSGYTVELVRQILQHAGVEAPILLTPWPRILREMQFKPNVMTVAMARTPQREEQYHWITPVTRTQHALFGLASSHTPVIPELNKVPKQALVAVREGDFRAAALRELGIAVRTYSSWEEAVQAVIDQQADYVYSSRPRLAVLCKTNSDLCNRLQLKVPATIVTTYIALSKNNSDPALVARLTQAARQVKQSEEFQQHAARWRKQMTLLHNVPVHMEQGVVNLWPSKDTE</sequence>
<name>A0A7S9HD39_9ALTE</name>
<evidence type="ECO:0000313" key="3">
    <source>
        <dbReference type="EMBL" id="QPG05916.1"/>
    </source>
</evidence>
<dbReference type="AlphaFoldDB" id="A0A7S9HD39"/>
<evidence type="ECO:0000313" key="4">
    <source>
        <dbReference type="Proteomes" id="UP000595095"/>
    </source>
</evidence>
<dbReference type="Pfam" id="PF00497">
    <property type="entry name" value="SBP_bac_3"/>
    <property type="match status" value="1"/>
</dbReference>
<organism evidence="3 4">
    <name type="scientific">Salinimonas marina</name>
    <dbReference type="NCBI Taxonomy" id="2785918"/>
    <lineage>
        <taxon>Bacteria</taxon>
        <taxon>Pseudomonadati</taxon>
        <taxon>Pseudomonadota</taxon>
        <taxon>Gammaproteobacteria</taxon>
        <taxon>Alteromonadales</taxon>
        <taxon>Alteromonadaceae</taxon>
        <taxon>Alteromonas/Salinimonas group</taxon>
        <taxon>Salinimonas</taxon>
    </lineage>
</organism>
<dbReference type="SUPFAM" id="SSF53850">
    <property type="entry name" value="Periplasmic binding protein-like II"/>
    <property type="match status" value="2"/>
</dbReference>
<feature type="chain" id="PRO_5032644172" evidence="1">
    <location>
        <begin position="24"/>
        <end position="523"/>
    </location>
</feature>
<protein>
    <submittedName>
        <fullName evidence="3">Transporter substrate-binding domain-containing protein</fullName>
    </submittedName>
</protein>
<dbReference type="PANTHER" id="PTHR38834:SF3">
    <property type="entry name" value="SOLUTE-BINDING PROTEIN FAMILY 3_N-TERMINAL DOMAIN-CONTAINING PROTEIN"/>
    <property type="match status" value="1"/>
</dbReference>
<evidence type="ECO:0000256" key="1">
    <source>
        <dbReference type="SAM" id="SignalP"/>
    </source>
</evidence>
<dbReference type="InterPro" id="IPR001638">
    <property type="entry name" value="Solute-binding_3/MltF_N"/>
</dbReference>
<dbReference type="PANTHER" id="PTHR38834">
    <property type="entry name" value="PERIPLASMIC SUBSTRATE BINDING PROTEIN FAMILY 3"/>
    <property type="match status" value="1"/>
</dbReference>
<dbReference type="KEGG" id="smaa:IT774_01240"/>
<dbReference type="SMART" id="SM00062">
    <property type="entry name" value="PBPb"/>
    <property type="match status" value="1"/>
</dbReference>
<gene>
    <name evidence="3" type="ORF">IT774_01240</name>
</gene>